<dbReference type="Proteomes" id="UP001597262">
    <property type="component" value="Unassembled WGS sequence"/>
</dbReference>
<sequence length="46" mass="4779">MVWPPSGGSFATFEGAAGGGADEQAVSSKLMARTIPVTLRDNLKTR</sequence>
<name>A0ABW3RTV1_9BACL</name>
<evidence type="ECO:0000313" key="2">
    <source>
        <dbReference type="Proteomes" id="UP001597262"/>
    </source>
</evidence>
<comment type="caution">
    <text evidence="1">The sequence shown here is derived from an EMBL/GenBank/DDBJ whole genome shotgun (WGS) entry which is preliminary data.</text>
</comment>
<gene>
    <name evidence="1" type="ORF">ACFQ3W_05365</name>
</gene>
<organism evidence="1 2">
    <name type="scientific">Paenibacillus puldeungensis</name>
    <dbReference type="NCBI Taxonomy" id="696536"/>
    <lineage>
        <taxon>Bacteria</taxon>
        <taxon>Bacillati</taxon>
        <taxon>Bacillota</taxon>
        <taxon>Bacilli</taxon>
        <taxon>Bacillales</taxon>
        <taxon>Paenibacillaceae</taxon>
        <taxon>Paenibacillus</taxon>
    </lineage>
</organism>
<proteinExistence type="predicted"/>
<accession>A0ABW3RTV1</accession>
<protein>
    <submittedName>
        <fullName evidence="1">Uncharacterized protein</fullName>
    </submittedName>
</protein>
<reference evidence="2" key="1">
    <citation type="journal article" date="2019" name="Int. J. Syst. Evol. Microbiol.">
        <title>The Global Catalogue of Microorganisms (GCM) 10K type strain sequencing project: providing services to taxonomists for standard genome sequencing and annotation.</title>
        <authorList>
            <consortium name="The Broad Institute Genomics Platform"/>
            <consortium name="The Broad Institute Genome Sequencing Center for Infectious Disease"/>
            <person name="Wu L."/>
            <person name="Ma J."/>
        </authorList>
    </citation>
    <scope>NUCLEOTIDE SEQUENCE [LARGE SCALE GENOMIC DNA]</scope>
    <source>
        <strain evidence="2">CCUG 59189</strain>
    </source>
</reference>
<dbReference type="EMBL" id="JBHTLM010000003">
    <property type="protein sequence ID" value="MFD1175733.1"/>
    <property type="molecule type" value="Genomic_DNA"/>
</dbReference>
<evidence type="ECO:0000313" key="1">
    <source>
        <dbReference type="EMBL" id="MFD1175733.1"/>
    </source>
</evidence>
<keyword evidence="2" id="KW-1185">Reference proteome</keyword>